<keyword evidence="3 4" id="KW-0472">Membrane</keyword>
<gene>
    <name evidence="7" type="ORF">AWH48_18375</name>
</gene>
<reference evidence="7 8" key="1">
    <citation type="submission" date="2016-01" db="EMBL/GenBank/DDBJ databases">
        <title>Investigation of taxonomic status of Bacillus aminovorans.</title>
        <authorList>
            <person name="Verma A."/>
            <person name="Pal Y."/>
            <person name="Krishnamurthi S."/>
        </authorList>
    </citation>
    <scope>NUCLEOTIDE SEQUENCE [LARGE SCALE GENOMIC DNA]</scope>
    <source>
        <strain evidence="7 8">DSM 4337</strain>
    </source>
</reference>
<comment type="subcellular location">
    <subcellularLocation>
        <location evidence="4">Cell membrane</location>
    </subcellularLocation>
    <subcellularLocation>
        <location evidence="1">Membrane</location>
        <topology evidence="1">Multi-pass membrane protein</topology>
    </subcellularLocation>
</comment>
<keyword evidence="6" id="KW-0812">Transmembrane</keyword>
<feature type="transmembrane region" description="Helical" evidence="6">
    <location>
        <begin position="447"/>
        <end position="468"/>
    </location>
</feature>
<feature type="transmembrane region" description="Helical" evidence="6">
    <location>
        <begin position="414"/>
        <end position="435"/>
    </location>
</feature>
<dbReference type="Pfam" id="PF03323">
    <property type="entry name" value="GerA"/>
    <property type="match status" value="1"/>
</dbReference>
<keyword evidence="6" id="KW-1133">Transmembrane helix</keyword>
<feature type="transmembrane region" description="Helical" evidence="6">
    <location>
        <begin position="321"/>
        <end position="339"/>
    </location>
</feature>
<dbReference type="EMBL" id="LQWZ01000010">
    <property type="protein sequence ID" value="OAH58342.1"/>
    <property type="molecule type" value="Genomic_DNA"/>
</dbReference>
<evidence type="ECO:0000256" key="2">
    <source>
        <dbReference type="ARBA" id="ARBA00005278"/>
    </source>
</evidence>
<evidence type="ECO:0000256" key="4">
    <source>
        <dbReference type="PIRNR" id="PIRNR005690"/>
    </source>
</evidence>
<evidence type="ECO:0000256" key="6">
    <source>
        <dbReference type="SAM" id="Phobius"/>
    </source>
</evidence>
<feature type="compositionally biased region" description="Basic residues" evidence="5">
    <location>
        <begin position="1"/>
        <end position="12"/>
    </location>
</feature>
<proteinExistence type="inferred from homology"/>
<organism evidence="7 8">
    <name type="scientific">Domibacillus aminovorans</name>
    <dbReference type="NCBI Taxonomy" id="29332"/>
    <lineage>
        <taxon>Bacteria</taxon>
        <taxon>Bacillati</taxon>
        <taxon>Bacillota</taxon>
        <taxon>Bacilli</taxon>
        <taxon>Bacillales</taxon>
        <taxon>Bacillaceae</taxon>
        <taxon>Domibacillus</taxon>
    </lineage>
</organism>
<accession>A0A177KYN1</accession>
<comment type="caution">
    <text evidence="7">The sequence shown here is derived from an EMBL/GenBank/DDBJ whole genome shotgun (WGS) entry which is preliminary data.</text>
</comment>
<sequence length="531" mass="59230">MRFLKKRGKNSVKRPLFEQDDPNMEMNKDLLKTSLQENIQHVKQLLGNSSDIVIREIQIGKKQLVKVCIFYTDGLVDTNSIQNFIMESLMLDIHTSQERMISSQQSVLQQLKDCILAVGDIRDVTEFRSLLTSLLSGDVILLVDGHAQGFTIGMRGGKDRGVMEATTETIIRGPKEGFTENLRTNTSLIRRKIKTPQLWLESKKIGKLTITDVGIMYINGIVNDKVVEEVHRRLDRIDIDGILESGYIEELIEDEAYSPFPTIYYSERPDVVAAELLEGKVAILVDGTPIVLVVPALFVSFIQSSEDYYQRAFFSSLNRMLRFFCIFIALLGPSVYIALTTFHQEMLPTPLLIGLAAQREGVPFPAFIEALIMEVGFEVLREAGLRMPRAIGPAMSIVGTLVIGTAAVDAGIVSAAMVIVVAITAVSSFVLPSYAVSQSIRMLRFPFMALAASFGLFGILVGFIALVLHMCSLRSFGVPYMSPFAPFIREDIKDTVIRVPIWGMFSRPRIISQKNNKRVQSSAPKPPRNNM</sequence>
<name>A0A177KYN1_9BACI</name>
<feature type="transmembrane region" description="Helical" evidence="6">
    <location>
        <begin position="281"/>
        <end position="301"/>
    </location>
</feature>
<evidence type="ECO:0000256" key="1">
    <source>
        <dbReference type="ARBA" id="ARBA00004141"/>
    </source>
</evidence>
<dbReference type="AlphaFoldDB" id="A0A177KYN1"/>
<evidence type="ECO:0000313" key="7">
    <source>
        <dbReference type="EMBL" id="OAH58342.1"/>
    </source>
</evidence>
<comment type="similarity">
    <text evidence="2 4">Belongs to the GerABKA family.</text>
</comment>
<dbReference type="GO" id="GO:0009847">
    <property type="term" value="P:spore germination"/>
    <property type="evidence" value="ECO:0007669"/>
    <property type="project" value="UniProtKB-UniRule"/>
</dbReference>
<dbReference type="RefSeq" id="WP_063974639.1">
    <property type="nucleotide sequence ID" value="NZ_LQWZ01000010.1"/>
</dbReference>
<feature type="region of interest" description="Disordered" evidence="5">
    <location>
        <begin position="1"/>
        <end position="23"/>
    </location>
</feature>
<dbReference type="InterPro" id="IPR050768">
    <property type="entry name" value="UPF0353/GerABKA_families"/>
</dbReference>
<evidence type="ECO:0000256" key="3">
    <source>
        <dbReference type="ARBA" id="ARBA00023136"/>
    </source>
</evidence>
<evidence type="ECO:0000313" key="8">
    <source>
        <dbReference type="Proteomes" id="UP000077271"/>
    </source>
</evidence>
<dbReference type="InterPro" id="IPR004995">
    <property type="entry name" value="Spore_Ger"/>
</dbReference>
<evidence type="ECO:0000256" key="5">
    <source>
        <dbReference type="SAM" id="MobiDB-lite"/>
    </source>
</evidence>
<dbReference type="Proteomes" id="UP000077271">
    <property type="component" value="Unassembled WGS sequence"/>
</dbReference>
<dbReference type="PIRSF" id="PIRSF005690">
    <property type="entry name" value="GerBA"/>
    <property type="match status" value="1"/>
</dbReference>
<protein>
    <submittedName>
        <fullName evidence="7">Spore gernimation protein KA</fullName>
    </submittedName>
</protein>
<dbReference type="PANTHER" id="PTHR22550:SF5">
    <property type="entry name" value="LEUCINE ZIPPER PROTEIN 4"/>
    <property type="match status" value="1"/>
</dbReference>
<dbReference type="OrthoDB" id="9772630at2"/>
<dbReference type="GO" id="GO:0005886">
    <property type="term" value="C:plasma membrane"/>
    <property type="evidence" value="ECO:0007669"/>
    <property type="project" value="UniProtKB-SubCell"/>
</dbReference>
<dbReference type="PANTHER" id="PTHR22550">
    <property type="entry name" value="SPORE GERMINATION PROTEIN"/>
    <property type="match status" value="1"/>
</dbReference>